<dbReference type="InterPro" id="IPR057525">
    <property type="entry name" value="UTP20_C"/>
</dbReference>
<keyword evidence="6" id="KW-1185">Reference proteome</keyword>
<dbReference type="InterPro" id="IPR016024">
    <property type="entry name" value="ARM-type_fold"/>
</dbReference>
<feature type="region of interest" description="Disordered" evidence="1">
    <location>
        <begin position="1"/>
        <end position="68"/>
    </location>
</feature>
<feature type="compositionally biased region" description="Acidic residues" evidence="1">
    <location>
        <begin position="115"/>
        <end position="126"/>
    </location>
</feature>
<evidence type="ECO:0000259" key="3">
    <source>
        <dbReference type="Pfam" id="PF20416"/>
    </source>
</evidence>
<feature type="compositionally biased region" description="Acidic residues" evidence="1">
    <location>
        <begin position="2757"/>
        <end position="2773"/>
    </location>
</feature>
<dbReference type="RefSeq" id="XP_025356096.1">
    <property type="nucleotide sequence ID" value="XM_025498832.1"/>
</dbReference>
<evidence type="ECO:0000313" key="6">
    <source>
        <dbReference type="Proteomes" id="UP000245771"/>
    </source>
</evidence>
<dbReference type="Pfam" id="PF07539">
    <property type="entry name" value="UTP20_N"/>
    <property type="match status" value="1"/>
</dbReference>
<feature type="compositionally biased region" description="Basic and acidic residues" evidence="1">
    <location>
        <begin position="49"/>
        <end position="68"/>
    </location>
</feature>
<dbReference type="GO" id="GO:0032040">
    <property type="term" value="C:small-subunit processome"/>
    <property type="evidence" value="ECO:0007669"/>
    <property type="project" value="TreeGrafter"/>
</dbReference>
<dbReference type="EMBL" id="KZ819603">
    <property type="protein sequence ID" value="PWN35794.1"/>
    <property type="molecule type" value="Genomic_DNA"/>
</dbReference>
<evidence type="ECO:0000259" key="2">
    <source>
        <dbReference type="Pfam" id="PF07539"/>
    </source>
</evidence>
<feature type="compositionally biased region" description="Basic residues" evidence="1">
    <location>
        <begin position="2923"/>
        <end position="2932"/>
    </location>
</feature>
<evidence type="ECO:0000259" key="4">
    <source>
        <dbReference type="Pfam" id="PF23099"/>
    </source>
</evidence>
<dbReference type="SUPFAM" id="SSF48371">
    <property type="entry name" value="ARM repeat"/>
    <property type="match status" value="3"/>
</dbReference>
<feature type="region of interest" description="Disordered" evidence="1">
    <location>
        <begin position="100"/>
        <end position="126"/>
    </location>
</feature>
<proteinExistence type="predicted"/>
<dbReference type="PANTHER" id="PTHR17695">
    <property type="entry name" value="SMALL SUBUNIT PROCESSOME COMPONENT 20 HOMOLOG"/>
    <property type="match status" value="1"/>
</dbReference>
<dbReference type="InParanoid" id="A0A316VER4"/>
<feature type="compositionally biased region" description="Acidic residues" evidence="1">
    <location>
        <begin position="1065"/>
        <end position="1087"/>
    </location>
</feature>
<dbReference type="Pfam" id="PF23099">
    <property type="entry name" value="UTP20_C"/>
    <property type="match status" value="1"/>
</dbReference>
<feature type="compositionally biased region" description="Basic and acidic residues" evidence="1">
    <location>
        <begin position="2965"/>
        <end position="2976"/>
    </location>
</feature>
<dbReference type="InterPro" id="IPR052575">
    <property type="entry name" value="SSU_processome_comp_20"/>
</dbReference>
<dbReference type="Proteomes" id="UP000245771">
    <property type="component" value="Unassembled WGS sequence"/>
</dbReference>
<feature type="region of interest" description="Disordered" evidence="1">
    <location>
        <begin position="1065"/>
        <end position="1092"/>
    </location>
</feature>
<dbReference type="Gene3D" id="1.25.10.10">
    <property type="entry name" value="Leucine-rich Repeat Variant"/>
    <property type="match status" value="1"/>
</dbReference>
<dbReference type="Pfam" id="PF20416">
    <property type="entry name" value="UTP20"/>
    <property type="match status" value="1"/>
</dbReference>
<dbReference type="InterPro" id="IPR011989">
    <property type="entry name" value="ARM-like"/>
</dbReference>
<dbReference type="STRING" id="1280837.A0A316VER4"/>
<dbReference type="GO" id="GO:0030686">
    <property type="term" value="C:90S preribosome"/>
    <property type="evidence" value="ECO:0007669"/>
    <property type="project" value="TreeGrafter"/>
</dbReference>
<evidence type="ECO:0000313" key="5">
    <source>
        <dbReference type="EMBL" id="PWN35794.1"/>
    </source>
</evidence>
<evidence type="ECO:0000256" key="1">
    <source>
        <dbReference type="SAM" id="MobiDB-lite"/>
    </source>
</evidence>
<dbReference type="FunCoup" id="A0A316VER4">
    <property type="interactions" value="517"/>
</dbReference>
<dbReference type="GeneID" id="37020613"/>
<feature type="region of interest" description="Disordered" evidence="1">
    <location>
        <begin position="2747"/>
        <end position="2788"/>
    </location>
</feature>
<sequence>MAPSAGGKASNGRGRKTLSREARFKKIKAAEAAARTSNAIKNGGNVSLDKGKGKAKKRDDDIEEDPHPFRYKSFNDRLASVHINVATNLGRSGTGALAGLDGHGLASTSHKMQDGSDDESEEDDDMEGNVALHAKTSFGIALQTWKELNLSLPFTSLANRIQSQSLSLPLLLHNQKTITKHLHDTLFDAYPDSYLAYEPALDLIPRLANDLGSAFLPSYVDLLTAILRITTIDKLSTEGQEYTAAMIVERSFESMAATLRCMAPFVLREQQSKEGDSKDWLEITWHLVRPFLGFQDSWKTQSATGEDSMEVDGEAVPTQAPIPKRKKIPMHTRRFVSEAIAHLVRRAKANQLHRVAQVMMEDVTLAMQAGDGQSSTKQSPIRGFASGVAGIWAEVAKSVEGRIHSMAPTHLQAALLTPVTVSSSGEDSSAHRARILVGVYLITSLCHHAQGAELAPIFEWLSRSLDSELNKLESKTIEDSDKVVLASNVHQNVEWMIAYIGTRKGKRVNDESKSNIFGMILRLAKLTTTLDREDAPQKALLASLVQLISIAFPIARIQDLIGNGLKIMDALATHSGEDLIPSAYSAVVSSLASLEFSGYQQVVMPSVLRVTSDLLAGSTTGFSDAVQLLANLDEQGILDTVTRQAPTAMTTRWQNVLANAVQKAISDVTGIVSSQPVFDADLLSSEQIACISLAGVIPSSSTNSTIDQLCALLSTLAKFNVQEEKNAKGVVNSNSVISLVLHSLSRLVDQHGKKVAVHAVASLTQACSMEELLIHRAQHRSVVIRTAQLIKGVKDQGANIKFSDLNKLATALEFSASSADETLRMATLQILSLASFDEVDPSTPSVFAQLTEVEGKGLAVDTVRERNVLLRSIGRNLSRLQVATTEETKPKWFTSSTIRFTIRMMVSTMKLNLRPLWEEARKGLVDLSVQFGQDVWAVAFEELTKTNLPSDDDSRKTLDHDGGSKWISLSDELGYDDESVDKHFQDPQLSSRRDIVTSAAQDVVAGYCVEKQLKNDEAPHGRLDLINYQVQILALFTSLASMAERNNAPLMQHFFRTIVDRPELELNDDESDAEDEIETEKDEEADQTGDVNKSLQAKESLVTLTRNQRRDQLCAYLETFAQFSNPKALYRSADVYAYLLKLCTQGDPKIQRLALNVILQWKDPAHTANADLLRNLLNPSQFREQLTSVVLANTAESTIQPGHRAGLLPLLLRIMYGLIISKSSRISGQANRRSAILTTLADLEPQDLKPFIEVMLEPFDDICGTDGDRAFVMKDRAPLAPQRVQSGYIALLEDVLKYLGLRIIPFWQDLIGVLLNITHHASLIAAEQGPGKSSQIERNIRQSGLRRLNDFFRQPTNEFDWQPFLPAIFKHLITPRLATLRSESIQSPSVVLEIIHTWSGKRSSIMNLVQYDSSLLPNTTSCLEANGVKPSVIIRVLDVLDNIVTYGEDEGEDETDADQEEPSALTVRERIVLPYVSTMLKGVDALIRRCEAATPTEAKSLGRDEMLRRLLDLLSRMASYVTKPDDITSLFSLLGPLLRKNNVIISEKSKADVLIVLEKLMPMWLTEQSATKDNVYALYSIFSALFSKLRGRISRSTLVRAFSQFSKFDESLAQVIAWTGDLNAFDQKRMQEYDFDRRLGAFDTINAEDEAGKQMRARLSPLHWSPLLHNFMYFIQDPDELAVRASSGTAIRRFIDTYQFHLEREQGSSTHDHNALLNDLQKLFTGVVFLGLRRSLRAQSDLVRREAVETIGYAVAHLSPHLSYVSEMKGLLFEGDEEANFFNNIEHIQVHRRLRALTRLGQEALLGHIKSRTILDVFMPLVEHFLLTEHNHGDGNLIQKAVEVLGQLTSQLKWGPYNVLLWKYLSYQSTKSDKGGKEDDSKAKEKVTEKVAVRAAMCVLDNFHFDMDEDVIGANQEEKEVDGEGDPEEELQERDEEQEVLRSEAMAHSRKVLDAVRNRLLPRLIECLDLKDEMEDTVRLPIAIGIARIVLLLPPQYRRSEVLRMLNRMSHVFRSKAQDTRDLARSTLAKVSVTLGPTYFRDLVIELRKVLTRGPQIAVLAFTVHNVLLHCVESEDQKLSILDEQTTGDVVEVIIEDIFGRTAEDRQSIENRTTYKEVKATKSLDTLEQVARIVAPSAIRAMLLPLKELMAQTEAAQATRNFDDCLRRIAVGLQANSHLDAHAYLVLCHELVSASSGSLFKKNSNGSSSKRDGKKSKQMRRTSAILSKRLDVEKDADVRDHFAKNAHRFVAFGLDLLSSAMRKGKFDFNDVSVLAKLEPLLGAVGNSLYASQTNIIIQGIRCLTLLIRCPLQAMKNSLPTIVKQTMKLVQREGNTRSDTLMACLKLLTVIIRDAGQKDGADPDQLLSEQQLTTLCHLIEMHVEEDVEMQGTLFSLLRALIVRKLTVPELYDLMDKVARMLVVQQSESVRSTCRAAFLDFMLNLPQGKKRFSNQIHFLVKNLEYVYESGRLSVLDFLRSMLDKTSDEVLRPYLDLMFVALVMRLANDDSSACREKSALLIRKIVDVSGQEEIGKLIALTQSWSQSTLESETGRNLSRVSMLVFGIMLDAKVQISHDDANAKDWQINALSRSFDVLEQCAVYLEEKEIDVEEETWMEEDNDLLSDWQIPYQSLQLVNRIFKQRDEIWSDGEEAKSQFDSVWSTVARLLLFPHAWVRSASCRLIGEYFGTQKPYTPKSQDELTDLVDMSKKMSLVLRSPQIDEQLSIQVVKNLVFIAKCFVGVDNENITKSSSKGRDKADGEEELVESDIDEDDLAEGSAPKPVKKRNEDEDDALWHKQPLRWLFNRLSHQLRRSGADRAHISSGAMCASSAILKWMAAIMSQLDVDTSKRYLVHVVAPIYRILESNITVPSLSDANGRKPSKFGDIAAAERRSSLETLAREVQELLQAKVGTQLFAYTYASVKRKANDKRHQRRAQAIQRGIDFPEEMEARKTQRNMRKHESRKRKNDSYAKGKDRVRPSKRQR</sequence>
<feature type="region of interest" description="Disordered" evidence="1">
    <location>
        <begin position="2923"/>
        <end position="2982"/>
    </location>
</feature>
<feature type="domain" description="U3 small nucleolar RNA-associated protein 20 C-terminal" evidence="4">
    <location>
        <begin position="2889"/>
        <end position="2966"/>
    </location>
</feature>
<feature type="domain" description="U3 small nucleolar RNA-associated protein 20 N-terminal" evidence="2">
    <location>
        <begin position="1109"/>
        <end position="1739"/>
    </location>
</feature>
<protein>
    <submittedName>
        <fullName evidence="5">Uncharacterized protein</fullName>
    </submittedName>
</protein>
<dbReference type="PANTHER" id="PTHR17695:SF11">
    <property type="entry name" value="SMALL SUBUNIT PROCESSOME COMPONENT 20 HOMOLOG"/>
    <property type="match status" value="1"/>
</dbReference>
<reference evidence="5 6" key="1">
    <citation type="journal article" date="2018" name="Mol. Biol. Evol.">
        <title>Broad Genomic Sampling Reveals a Smut Pathogenic Ancestry of the Fungal Clade Ustilaginomycotina.</title>
        <authorList>
            <person name="Kijpornyongpan T."/>
            <person name="Mondo S.J."/>
            <person name="Barry K."/>
            <person name="Sandor L."/>
            <person name="Lee J."/>
            <person name="Lipzen A."/>
            <person name="Pangilinan J."/>
            <person name="LaButti K."/>
            <person name="Hainaut M."/>
            <person name="Henrissat B."/>
            <person name="Grigoriev I.V."/>
            <person name="Spatafora J.W."/>
            <person name="Aime M.C."/>
        </authorList>
    </citation>
    <scope>NUCLEOTIDE SEQUENCE [LARGE SCALE GENOMIC DNA]</scope>
    <source>
        <strain evidence="5 6">MCA 3882</strain>
    </source>
</reference>
<organism evidence="5 6">
    <name type="scientific">Meira miltonrushii</name>
    <dbReference type="NCBI Taxonomy" id="1280837"/>
    <lineage>
        <taxon>Eukaryota</taxon>
        <taxon>Fungi</taxon>
        <taxon>Dikarya</taxon>
        <taxon>Basidiomycota</taxon>
        <taxon>Ustilaginomycotina</taxon>
        <taxon>Exobasidiomycetes</taxon>
        <taxon>Exobasidiales</taxon>
        <taxon>Brachybasidiaceae</taxon>
        <taxon>Meira</taxon>
    </lineage>
</organism>
<feature type="compositionally biased region" description="Basic residues" evidence="1">
    <location>
        <begin position="2951"/>
        <end position="2964"/>
    </location>
</feature>
<name>A0A316VER4_9BASI</name>
<gene>
    <name evidence="5" type="ORF">FA14DRAFT_160798</name>
</gene>
<dbReference type="InterPro" id="IPR046523">
    <property type="entry name" value="UTP20_dom"/>
</dbReference>
<accession>A0A316VER4</accession>
<feature type="region of interest" description="Disordered" evidence="1">
    <location>
        <begin position="2201"/>
        <end position="2221"/>
    </location>
</feature>
<feature type="domain" description="U3 small nucleolar RNA-associated protein 20" evidence="3">
    <location>
        <begin position="1972"/>
        <end position="2192"/>
    </location>
</feature>
<dbReference type="OrthoDB" id="360653at2759"/>
<dbReference type="InterPro" id="IPR011430">
    <property type="entry name" value="UTP20_N"/>
</dbReference>